<comment type="caution">
    <text evidence="1">The sequence shown here is derived from an EMBL/GenBank/DDBJ whole genome shotgun (WGS) entry which is preliminary data.</text>
</comment>
<sequence length="274" mass="30845">MLKFDNTWRFASPGPISSEVLDEFFEIIGKIARYRQEVFEHFKTAFASTNGSVPSRSSNASWAHTDLLSYMRQASANAPLFIEAFYEACESLDDPTPDHNIINGVLAKHQVNYRIDPPELKLLHSGQSIAHPQAPPSLEESAQELIHTSFSESQKMLTEGRYRPAVQELLWLLETVSTAFQGLPQADESSIKSKYFNKIVEELRNKNQGTTLNQVLSWVQTLHGYLSAPAGGGIRHGMHLKEGFTITENEARLYCNLITSYITYLLAEHARLKS</sequence>
<accession>A0A4Z0P1N9</accession>
<organism evidence="1 2">
    <name type="scientific">Hymenobacter fodinae</name>
    <dbReference type="NCBI Taxonomy" id="2510796"/>
    <lineage>
        <taxon>Bacteria</taxon>
        <taxon>Pseudomonadati</taxon>
        <taxon>Bacteroidota</taxon>
        <taxon>Cytophagia</taxon>
        <taxon>Cytophagales</taxon>
        <taxon>Hymenobacteraceae</taxon>
        <taxon>Hymenobacter</taxon>
    </lineage>
</organism>
<gene>
    <name evidence="1" type="ORF">EU556_20970</name>
</gene>
<dbReference type="OrthoDB" id="582108at2"/>
<dbReference type="RefSeq" id="WP_135436103.1">
    <property type="nucleotide sequence ID" value="NZ_SRLA01000005.1"/>
</dbReference>
<keyword evidence="2" id="KW-1185">Reference proteome</keyword>
<protein>
    <submittedName>
        <fullName evidence="1">Uncharacterized protein</fullName>
    </submittedName>
</protein>
<dbReference type="EMBL" id="SRLA01000005">
    <property type="protein sequence ID" value="TGE04660.1"/>
    <property type="molecule type" value="Genomic_DNA"/>
</dbReference>
<reference evidence="1 2" key="1">
    <citation type="submission" date="2019-04" db="EMBL/GenBank/DDBJ databases">
        <authorList>
            <person name="Feng G."/>
            <person name="Zhang J."/>
            <person name="Zhu H."/>
        </authorList>
    </citation>
    <scope>NUCLEOTIDE SEQUENCE [LARGE SCALE GENOMIC DNA]</scope>
    <source>
        <strain evidence="1 2">92R-1</strain>
    </source>
</reference>
<name>A0A4Z0P1N9_9BACT</name>
<dbReference type="Proteomes" id="UP000298337">
    <property type="component" value="Unassembled WGS sequence"/>
</dbReference>
<evidence type="ECO:0000313" key="2">
    <source>
        <dbReference type="Proteomes" id="UP000298337"/>
    </source>
</evidence>
<proteinExistence type="predicted"/>
<dbReference type="AlphaFoldDB" id="A0A4Z0P1N9"/>
<evidence type="ECO:0000313" key="1">
    <source>
        <dbReference type="EMBL" id="TGE04660.1"/>
    </source>
</evidence>